<dbReference type="Gene3D" id="3.30.750.24">
    <property type="entry name" value="STAS domain"/>
    <property type="match status" value="1"/>
</dbReference>
<dbReference type="PROSITE" id="PS50801">
    <property type="entry name" value="STAS"/>
    <property type="match status" value="1"/>
</dbReference>
<evidence type="ECO:0000256" key="3">
    <source>
        <dbReference type="SAM" id="MobiDB-lite"/>
    </source>
</evidence>
<protein>
    <recommendedName>
        <fullName evidence="2">Anti-sigma factor antagonist</fullName>
    </recommendedName>
</protein>
<evidence type="ECO:0000259" key="4">
    <source>
        <dbReference type="PROSITE" id="PS50801"/>
    </source>
</evidence>
<accession>A0ABV9Y2R5</accession>
<dbReference type="Pfam" id="PF13466">
    <property type="entry name" value="STAS_2"/>
    <property type="match status" value="1"/>
</dbReference>
<dbReference type="EMBL" id="JBHSJB010000017">
    <property type="protein sequence ID" value="MFC5055802.1"/>
    <property type="molecule type" value="Genomic_DNA"/>
</dbReference>
<keyword evidence="6" id="KW-1185">Reference proteome</keyword>
<evidence type="ECO:0000313" key="5">
    <source>
        <dbReference type="EMBL" id="MFC5055802.1"/>
    </source>
</evidence>
<evidence type="ECO:0000313" key="6">
    <source>
        <dbReference type="Proteomes" id="UP001595833"/>
    </source>
</evidence>
<feature type="domain" description="STAS" evidence="4">
    <location>
        <begin position="12"/>
        <end position="121"/>
    </location>
</feature>
<organism evidence="5 6">
    <name type="scientific">Saccharothrix xinjiangensis</name>
    <dbReference type="NCBI Taxonomy" id="204798"/>
    <lineage>
        <taxon>Bacteria</taxon>
        <taxon>Bacillati</taxon>
        <taxon>Actinomycetota</taxon>
        <taxon>Actinomycetes</taxon>
        <taxon>Pseudonocardiales</taxon>
        <taxon>Pseudonocardiaceae</taxon>
        <taxon>Saccharothrix</taxon>
    </lineage>
</organism>
<dbReference type="InterPro" id="IPR002645">
    <property type="entry name" value="STAS_dom"/>
</dbReference>
<evidence type="ECO:0000256" key="1">
    <source>
        <dbReference type="ARBA" id="ARBA00009013"/>
    </source>
</evidence>
<gene>
    <name evidence="5" type="ORF">ACFPFM_18820</name>
</gene>
<dbReference type="PANTHER" id="PTHR33495">
    <property type="entry name" value="ANTI-SIGMA FACTOR ANTAGONIST TM_1081-RELATED-RELATED"/>
    <property type="match status" value="1"/>
</dbReference>
<reference evidence="6" key="1">
    <citation type="journal article" date="2019" name="Int. J. Syst. Evol. Microbiol.">
        <title>The Global Catalogue of Microorganisms (GCM) 10K type strain sequencing project: providing services to taxonomists for standard genome sequencing and annotation.</title>
        <authorList>
            <consortium name="The Broad Institute Genomics Platform"/>
            <consortium name="The Broad Institute Genome Sequencing Center for Infectious Disease"/>
            <person name="Wu L."/>
            <person name="Ma J."/>
        </authorList>
    </citation>
    <scope>NUCLEOTIDE SEQUENCE [LARGE SCALE GENOMIC DNA]</scope>
    <source>
        <strain evidence="6">KCTC 12848</strain>
    </source>
</reference>
<dbReference type="InterPro" id="IPR036513">
    <property type="entry name" value="STAS_dom_sf"/>
</dbReference>
<name>A0ABV9Y2R5_9PSEU</name>
<feature type="region of interest" description="Disordered" evidence="3">
    <location>
        <begin position="127"/>
        <end position="146"/>
    </location>
</feature>
<comment type="caution">
    <text evidence="5">The sequence shown here is derived from an EMBL/GenBank/DDBJ whole genome shotgun (WGS) entry which is preliminary data.</text>
</comment>
<proteinExistence type="inferred from homology"/>
<dbReference type="PANTHER" id="PTHR33495:SF2">
    <property type="entry name" value="ANTI-SIGMA FACTOR ANTAGONIST TM_1081-RELATED"/>
    <property type="match status" value="1"/>
</dbReference>
<dbReference type="InterPro" id="IPR058548">
    <property type="entry name" value="MlaB-like_STAS"/>
</dbReference>
<comment type="similarity">
    <text evidence="1 2">Belongs to the anti-sigma-factor antagonist family.</text>
</comment>
<dbReference type="CDD" id="cd07043">
    <property type="entry name" value="STAS_anti-anti-sigma_factors"/>
    <property type="match status" value="1"/>
</dbReference>
<dbReference type="RefSeq" id="WP_344041705.1">
    <property type="nucleotide sequence ID" value="NZ_BAAAKE010000030.1"/>
</dbReference>
<evidence type="ECO:0000256" key="2">
    <source>
        <dbReference type="RuleBase" id="RU003749"/>
    </source>
</evidence>
<dbReference type="Proteomes" id="UP001595833">
    <property type="component" value="Unassembled WGS sequence"/>
</dbReference>
<dbReference type="NCBIfam" id="TIGR00377">
    <property type="entry name" value="ant_ant_sig"/>
    <property type="match status" value="1"/>
</dbReference>
<sequence>MTEPIEPPPFDLDVRVDRAGDAHVVALSGELDMDSAPPVHAAVDDALSATPPLLVLDLTEVVFFGSPGLSLLLAAHERALGAGGAVAVVADRRPVLRPLEVTGVTEVLDVFASRAEALDALGSVVQRTGTSATGAPAPDPGRGAGG</sequence>
<dbReference type="InterPro" id="IPR003658">
    <property type="entry name" value="Anti-sigma_ant"/>
</dbReference>
<dbReference type="SUPFAM" id="SSF52091">
    <property type="entry name" value="SpoIIaa-like"/>
    <property type="match status" value="1"/>
</dbReference>